<keyword evidence="3" id="KW-0723">Serine/threonine-protein kinase</keyword>
<comment type="similarity">
    <text evidence="2">Belongs to the protein kinase superfamily. Ser/Thr protein kinase family.</text>
</comment>
<keyword evidence="9 17" id="KW-0547">Nucleotide-binding</keyword>
<protein>
    <submittedName>
        <fullName evidence="22">Receptor protein kinase TMK1</fullName>
    </submittedName>
</protein>
<evidence type="ECO:0000259" key="21">
    <source>
        <dbReference type="PROSITE" id="PS50011"/>
    </source>
</evidence>
<dbReference type="Pfam" id="PF00560">
    <property type="entry name" value="LRR_1"/>
    <property type="match status" value="2"/>
</dbReference>
<dbReference type="Pfam" id="PF07714">
    <property type="entry name" value="PK_Tyr_Ser-Thr"/>
    <property type="match status" value="1"/>
</dbReference>
<dbReference type="PROSITE" id="PS00107">
    <property type="entry name" value="PROTEIN_KINASE_ATP"/>
    <property type="match status" value="1"/>
</dbReference>
<keyword evidence="12 19" id="KW-1133">Transmembrane helix</keyword>
<dbReference type="InterPro" id="IPR011009">
    <property type="entry name" value="Kinase-like_dom_sf"/>
</dbReference>
<dbReference type="EMBL" id="JACGWJ010000007">
    <property type="protein sequence ID" value="KAL0409047.1"/>
    <property type="molecule type" value="Genomic_DNA"/>
</dbReference>
<feature type="transmembrane region" description="Helical" evidence="19">
    <location>
        <begin position="453"/>
        <end position="476"/>
    </location>
</feature>
<name>A0AAW2TWR1_SESRA</name>
<dbReference type="InterPro" id="IPR025875">
    <property type="entry name" value="Leu-rich_rpt_4"/>
</dbReference>
<evidence type="ECO:0000256" key="18">
    <source>
        <dbReference type="SAM" id="MobiDB-lite"/>
    </source>
</evidence>
<feature type="domain" description="Protein kinase" evidence="21">
    <location>
        <begin position="552"/>
        <end position="831"/>
    </location>
</feature>
<evidence type="ECO:0000256" key="14">
    <source>
        <dbReference type="ARBA" id="ARBA00023157"/>
    </source>
</evidence>
<keyword evidence="11 17" id="KW-0067">ATP-binding</keyword>
<evidence type="ECO:0000256" key="1">
    <source>
        <dbReference type="ARBA" id="ARBA00004167"/>
    </source>
</evidence>
<dbReference type="PANTHER" id="PTHR47986:SF34">
    <property type="entry name" value="RECEPTOR-LIKE KINASE TMK2"/>
    <property type="match status" value="1"/>
</dbReference>
<dbReference type="FunFam" id="3.30.200.20:FF:000226">
    <property type="entry name" value="receptor protein kinase TMK1"/>
    <property type="match status" value="1"/>
</dbReference>
<dbReference type="InterPro" id="IPR052422">
    <property type="entry name" value="Auxin_Ser/Thr_Kinase"/>
</dbReference>
<accession>A0AAW2TWR1</accession>
<evidence type="ECO:0000256" key="7">
    <source>
        <dbReference type="ARBA" id="ARBA00022729"/>
    </source>
</evidence>
<dbReference type="SMART" id="SM00220">
    <property type="entry name" value="S_TKc"/>
    <property type="match status" value="1"/>
</dbReference>
<dbReference type="PROSITE" id="PS50011">
    <property type="entry name" value="PROTEIN_KINASE_DOM"/>
    <property type="match status" value="1"/>
</dbReference>
<dbReference type="SUPFAM" id="SSF56112">
    <property type="entry name" value="Protein kinase-like (PK-like)"/>
    <property type="match status" value="1"/>
</dbReference>
<gene>
    <name evidence="22" type="ORF">Sradi_1839100</name>
</gene>
<evidence type="ECO:0000256" key="12">
    <source>
        <dbReference type="ARBA" id="ARBA00022989"/>
    </source>
</evidence>
<dbReference type="AlphaFoldDB" id="A0AAW2TWR1"/>
<evidence type="ECO:0000256" key="9">
    <source>
        <dbReference type="ARBA" id="ARBA00022741"/>
    </source>
</evidence>
<dbReference type="SUPFAM" id="SSF52058">
    <property type="entry name" value="L domain-like"/>
    <property type="match status" value="1"/>
</dbReference>
<keyword evidence="4" id="KW-0433">Leucine-rich repeat</keyword>
<evidence type="ECO:0000256" key="17">
    <source>
        <dbReference type="PROSITE-ProRule" id="PRU10141"/>
    </source>
</evidence>
<keyword evidence="14" id="KW-1015">Disulfide bond</keyword>
<keyword evidence="7 20" id="KW-0732">Signal</keyword>
<dbReference type="PROSITE" id="PS00108">
    <property type="entry name" value="PROTEIN_KINASE_ST"/>
    <property type="match status" value="1"/>
</dbReference>
<dbReference type="CDD" id="cd12087">
    <property type="entry name" value="TM_EGFR-like"/>
    <property type="match status" value="1"/>
</dbReference>
<dbReference type="PANTHER" id="PTHR47986">
    <property type="entry name" value="OSJNBA0070M12.3 PROTEIN"/>
    <property type="match status" value="1"/>
</dbReference>
<dbReference type="GO" id="GO:0016020">
    <property type="term" value="C:membrane"/>
    <property type="evidence" value="ECO:0007669"/>
    <property type="project" value="UniProtKB-SubCell"/>
</dbReference>
<feature type="signal peptide" evidence="20">
    <location>
        <begin position="1"/>
        <end position="20"/>
    </location>
</feature>
<keyword evidence="5" id="KW-0808">Transferase</keyword>
<reference evidence="22" key="2">
    <citation type="journal article" date="2024" name="Plant">
        <title>Genomic evolution and insights into agronomic trait innovations of Sesamum species.</title>
        <authorList>
            <person name="Miao H."/>
            <person name="Wang L."/>
            <person name="Qu L."/>
            <person name="Liu H."/>
            <person name="Sun Y."/>
            <person name="Le M."/>
            <person name="Wang Q."/>
            <person name="Wei S."/>
            <person name="Zheng Y."/>
            <person name="Lin W."/>
            <person name="Duan Y."/>
            <person name="Cao H."/>
            <person name="Xiong S."/>
            <person name="Wang X."/>
            <person name="Wei L."/>
            <person name="Li C."/>
            <person name="Ma Q."/>
            <person name="Ju M."/>
            <person name="Zhao R."/>
            <person name="Li G."/>
            <person name="Mu C."/>
            <person name="Tian Q."/>
            <person name="Mei H."/>
            <person name="Zhang T."/>
            <person name="Gao T."/>
            <person name="Zhang H."/>
        </authorList>
    </citation>
    <scope>NUCLEOTIDE SEQUENCE</scope>
    <source>
        <strain evidence="22">G02</strain>
    </source>
</reference>
<evidence type="ECO:0000313" key="22">
    <source>
        <dbReference type="EMBL" id="KAL0409047.1"/>
    </source>
</evidence>
<dbReference type="FunFam" id="1.10.510.10:FF:000198">
    <property type="entry name" value="receptor protein kinase TMK1"/>
    <property type="match status" value="1"/>
</dbReference>
<evidence type="ECO:0000256" key="19">
    <source>
        <dbReference type="SAM" id="Phobius"/>
    </source>
</evidence>
<keyword evidence="15 22" id="KW-0675">Receptor</keyword>
<evidence type="ECO:0000256" key="2">
    <source>
        <dbReference type="ARBA" id="ARBA00008684"/>
    </source>
</evidence>
<evidence type="ECO:0000256" key="6">
    <source>
        <dbReference type="ARBA" id="ARBA00022692"/>
    </source>
</evidence>
<evidence type="ECO:0000256" key="15">
    <source>
        <dbReference type="ARBA" id="ARBA00023170"/>
    </source>
</evidence>
<keyword evidence="8" id="KW-0677">Repeat</keyword>
<reference evidence="22" key="1">
    <citation type="submission" date="2020-06" db="EMBL/GenBank/DDBJ databases">
        <authorList>
            <person name="Li T."/>
            <person name="Hu X."/>
            <person name="Zhang T."/>
            <person name="Song X."/>
            <person name="Zhang H."/>
            <person name="Dai N."/>
            <person name="Sheng W."/>
            <person name="Hou X."/>
            <person name="Wei L."/>
        </authorList>
    </citation>
    <scope>NUCLEOTIDE SEQUENCE</scope>
    <source>
        <strain evidence="22">G02</strain>
        <tissue evidence="22">Leaf</tissue>
    </source>
</reference>
<feature type="compositionally biased region" description="Polar residues" evidence="18">
    <location>
        <begin position="872"/>
        <end position="890"/>
    </location>
</feature>
<evidence type="ECO:0000256" key="8">
    <source>
        <dbReference type="ARBA" id="ARBA00022737"/>
    </source>
</evidence>
<keyword evidence="13 19" id="KW-0472">Membrane</keyword>
<dbReference type="InterPro" id="IPR017441">
    <property type="entry name" value="Protein_kinase_ATP_BS"/>
</dbReference>
<dbReference type="Gene3D" id="1.10.510.10">
    <property type="entry name" value="Transferase(Phosphotransferase) domain 1"/>
    <property type="match status" value="1"/>
</dbReference>
<keyword evidence="16" id="KW-0325">Glycoprotein</keyword>
<evidence type="ECO:0000256" key="16">
    <source>
        <dbReference type="ARBA" id="ARBA00023180"/>
    </source>
</evidence>
<dbReference type="InterPro" id="IPR013210">
    <property type="entry name" value="LRR_N_plant-typ"/>
</dbReference>
<feature type="region of interest" description="Disordered" evidence="18">
    <location>
        <begin position="408"/>
        <end position="450"/>
    </location>
</feature>
<evidence type="ECO:0000256" key="11">
    <source>
        <dbReference type="ARBA" id="ARBA00022840"/>
    </source>
</evidence>
<organism evidence="22">
    <name type="scientific">Sesamum radiatum</name>
    <name type="common">Black benniseed</name>
    <dbReference type="NCBI Taxonomy" id="300843"/>
    <lineage>
        <taxon>Eukaryota</taxon>
        <taxon>Viridiplantae</taxon>
        <taxon>Streptophyta</taxon>
        <taxon>Embryophyta</taxon>
        <taxon>Tracheophyta</taxon>
        <taxon>Spermatophyta</taxon>
        <taxon>Magnoliopsida</taxon>
        <taxon>eudicotyledons</taxon>
        <taxon>Gunneridae</taxon>
        <taxon>Pentapetalae</taxon>
        <taxon>asterids</taxon>
        <taxon>lamiids</taxon>
        <taxon>Lamiales</taxon>
        <taxon>Pedaliaceae</taxon>
        <taxon>Sesamum</taxon>
    </lineage>
</organism>
<evidence type="ECO:0000256" key="3">
    <source>
        <dbReference type="ARBA" id="ARBA00022527"/>
    </source>
</evidence>
<keyword evidence="6 19" id="KW-0812">Transmembrane</keyword>
<dbReference type="InterPro" id="IPR008271">
    <property type="entry name" value="Ser/Thr_kinase_AS"/>
</dbReference>
<dbReference type="InterPro" id="IPR001611">
    <property type="entry name" value="Leu-rich_rpt"/>
</dbReference>
<dbReference type="Pfam" id="PF08263">
    <property type="entry name" value="LRRNT_2"/>
    <property type="match status" value="1"/>
</dbReference>
<dbReference type="Gene3D" id="3.80.10.10">
    <property type="entry name" value="Ribonuclease Inhibitor"/>
    <property type="match status" value="2"/>
</dbReference>
<evidence type="ECO:0000256" key="5">
    <source>
        <dbReference type="ARBA" id="ARBA00022679"/>
    </source>
</evidence>
<evidence type="ECO:0000256" key="4">
    <source>
        <dbReference type="ARBA" id="ARBA00022614"/>
    </source>
</evidence>
<evidence type="ECO:0000256" key="10">
    <source>
        <dbReference type="ARBA" id="ARBA00022777"/>
    </source>
</evidence>
<dbReference type="GO" id="GO:0004674">
    <property type="term" value="F:protein serine/threonine kinase activity"/>
    <property type="evidence" value="ECO:0007669"/>
    <property type="project" value="UniProtKB-KW"/>
</dbReference>
<feature type="compositionally biased region" description="Gly residues" evidence="18">
    <location>
        <begin position="430"/>
        <end position="443"/>
    </location>
</feature>
<dbReference type="InterPro" id="IPR001245">
    <property type="entry name" value="Ser-Thr/Tyr_kinase_cat_dom"/>
</dbReference>
<dbReference type="Pfam" id="PF12799">
    <property type="entry name" value="LRR_4"/>
    <property type="match status" value="1"/>
</dbReference>
<keyword evidence="10 22" id="KW-0418">Kinase</keyword>
<dbReference type="InterPro" id="IPR000719">
    <property type="entry name" value="Prot_kinase_dom"/>
</dbReference>
<dbReference type="FunFam" id="3.80.10.10:FF:000129">
    <property type="entry name" value="Leucine-rich repeat receptor-like kinase"/>
    <property type="match status" value="1"/>
</dbReference>
<sequence length="905" mass="97140">MASGLVFLALCSLLATVGRSQSGDAAVMQELKKSLNAPSQLGWGTRTLATGSMFSAPETGGPRQPPRRAAPELLRVELASVLHPESKQFYLHSSGFFRWFDLVTKCDLGLPPLRSWVIPDGLKSATTLQFFSATSANIAGPIPDIFGSDKFPSLTSLRLSYNNLAGQLPSSFAGSSIQSLWLNGQKSSSRLNGSIAVLQNMTQLSVVWLHGNSFSGPIPDLSALTQLQDLSLRDNSLTGPVPDSLVGLKSLKVVNLTNNMLQGKTPKFSGSIQVDMAGINSFCLSVPGLECDPRVNILLNVARDVGYPTSFAENWKGNDPCINSWRGITCSNGNITVVNFNKMGLVGTISTSFSLITSLQRLVLSNNYLSGKIPNELTNLPNLVVLDVSNNEIYGKVPPFKSTVNVKTDGNVNIGKDTPPPTTPTSSQHGGDGYSPGGNGSGSSHGKKSSKGVIVGSAVGGVCAFLAAGGLVFCLYKRKQNRRVKSPNTMVIHPRLSGSDDAVKITIAGSSANGGTTGSSSNGSNGQNDIHIVEAGNMVISIQVLRSVTNDFSAENVLGRGGFGTVYKGELPDGTKIAVKRMESGVMSEKGLDEFKSEIAVLTKVRHRHLVALLGYCLDGNERLLVYEYMPQGTLSRFLFNWKEEGLKPLEWTRRLIIALDVARGVEYLHGLAQQSFIHRDLKPSNILLGDDMRAKVADFGLVRLAPDGKASVATRLAGTFGYLAPEYAVTGRVSTKIDVFSFGVILMEMITGRKALDETLPEESQHLVPWFRRTLINKDAFPKAIDPAIDLNKETLASLSTVAELAGHCTAREPFQRPDMGHAVNVLSSLAELWKPSEPADPEDLYGIDYDMTLPQALKKWQALEGMSGMDGSSSYLESSDNTQTSIPTRPSGFADSFTSADGR</sequence>
<proteinExistence type="inferred from homology"/>
<comment type="caution">
    <text evidence="22">The sequence shown here is derived from an EMBL/GenBank/DDBJ whole genome shotgun (WGS) entry which is preliminary data.</text>
</comment>
<dbReference type="GO" id="GO:0005524">
    <property type="term" value="F:ATP binding"/>
    <property type="evidence" value="ECO:0007669"/>
    <property type="project" value="UniProtKB-UniRule"/>
</dbReference>
<evidence type="ECO:0000256" key="20">
    <source>
        <dbReference type="SAM" id="SignalP"/>
    </source>
</evidence>
<feature type="region of interest" description="Disordered" evidence="18">
    <location>
        <begin position="872"/>
        <end position="905"/>
    </location>
</feature>
<feature type="binding site" evidence="17">
    <location>
        <position position="580"/>
    </location>
    <ligand>
        <name>ATP</name>
        <dbReference type="ChEBI" id="CHEBI:30616"/>
    </ligand>
</feature>
<evidence type="ECO:0000256" key="13">
    <source>
        <dbReference type="ARBA" id="ARBA00023136"/>
    </source>
</evidence>
<dbReference type="Gene3D" id="3.30.200.20">
    <property type="entry name" value="Phosphorylase Kinase, domain 1"/>
    <property type="match status" value="1"/>
</dbReference>
<dbReference type="InterPro" id="IPR032675">
    <property type="entry name" value="LRR_dom_sf"/>
</dbReference>
<comment type="subcellular location">
    <subcellularLocation>
        <location evidence="1">Membrane</location>
        <topology evidence="1">Single-pass membrane protein</topology>
    </subcellularLocation>
</comment>
<feature type="chain" id="PRO_5043665929" evidence="20">
    <location>
        <begin position="21"/>
        <end position="905"/>
    </location>
</feature>
<dbReference type="CDD" id="cd14066">
    <property type="entry name" value="STKc_IRAK"/>
    <property type="match status" value="1"/>
</dbReference>